<dbReference type="Proteomes" id="UP000025241">
    <property type="component" value="Chromosome I"/>
</dbReference>
<evidence type="ECO:0000313" key="3">
    <source>
        <dbReference type="Proteomes" id="UP000025241"/>
    </source>
</evidence>
<dbReference type="eggNOG" id="ENOG502ZCUF">
    <property type="taxonomic scope" value="Bacteria"/>
</dbReference>
<dbReference type="RefSeq" id="WP_043250765.1">
    <property type="nucleotide sequence ID" value="NZ_HG322950.1"/>
</dbReference>
<evidence type="ECO:0000256" key="1">
    <source>
        <dbReference type="SAM" id="Phobius"/>
    </source>
</evidence>
<dbReference type="AlphaFoldDB" id="A0A024HEP6"/>
<dbReference type="KEGG" id="pkc:PKB_1716"/>
<keyword evidence="3" id="KW-1185">Reference proteome</keyword>
<protein>
    <recommendedName>
        <fullName evidence="4">NAD/FAD-utilizing enzyme apparently involved in cell division</fullName>
    </recommendedName>
</protein>
<dbReference type="EMBL" id="HG322950">
    <property type="protein sequence ID" value="CDF83074.1"/>
    <property type="molecule type" value="Genomic_DNA"/>
</dbReference>
<reference evidence="2 3" key="2">
    <citation type="submission" date="2014-05" db="EMBL/GenBank/DDBJ databases">
        <title>Genome sequence of the 3-chlorobenzoate degrading bacterium Pseudomonas knackmussii B13 shows multiple evidence for horizontal gene transfer.</title>
        <authorList>
            <person name="Miyazaki R."/>
            <person name="Bertelli C."/>
            <person name="Falquet L."/>
            <person name="Robinson-Rechavi M."/>
            <person name="Gharib W."/>
            <person name="Roy S."/>
            <person name="Van der Meer J.R."/>
        </authorList>
    </citation>
    <scope>NUCLEOTIDE SEQUENCE [LARGE SCALE GENOMIC DNA]</scope>
    <source>
        <strain evidence="2 3">B13</strain>
    </source>
</reference>
<sequence>MNRHYYISDNLDELENLEHELQDKGIEMEQMHVLSEQDAQLDQRHLHEVPDVMRKDVVRGGKYGLAIGLTLAVAVLVIGYFAGWSETAAGWVPVLFLAAVLLGFSLWEGSFFGLQRPSGDVRRFGQPLKSGQHVFFVDVRPEQEPLLDMVVSHHPRLEIAGFGQAMPRWVLAWEQAWHRFRRMM</sequence>
<gene>
    <name evidence="2" type="ORF">PKB_1716</name>
</gene>
<dbReference type="OrthoDB" id="5905880at2"/>
<feature type="transmembrane region" description="Helical" evidence="1">
    <location>
        <begin position="88"/>
        <end position="107"/>
    </location>
</feature>
<evidence type="ECO:0000313" key="2">
    <source>
        <dbReference type="EMBL" id="CDF83074.1"/>
    </source>
</evidence>
<keyword evidence="1" id="KW-0472">Membrane</keyword>
<proteinExistence type="predicted"/>
<accession>A0A024HEP6</accession>
<dbReference type="HOGENOM" id="CLU_118626_0_0_6"/>
<feature type="transmembrane region" description="Helical" evidence="1">
    <location>
        <begin position="63"/>
        <end position="82"/>
    </location>
</feature>
<keyword evidence="1" id="KW-0812">Transmembrane</keyword>
<evidence type="ECO:0008006" key="4">
    <source>
        <dbReference type="Google" id="ProtNLM"/>
    </source>
</evidence>
<organism evidence="2 3">
    <name type="scientific">Pseudomonas knackmussii (strain DSM 6978 / CCUG 54928 / LMG 23759 / B13)</name>
    <dbReference type="NCBI Taxonomy" id="1301098"/>
    <lineage>
        <taxon>Bacteria</taxon>
        <taxon>Pseudomonadati</taxon>
        <taxon>Pseudomonadota</taxon>
        <taxon>Gammaproteobacteria</taxon>
        <taxon>Pseudomonadales</taxon>
        <taxon>Pseudomonadaceae</taxon>
        <taxon>Pseudomonas</taxon>
    </lineage>
</organism>
<keyword evidence="1" id="KW-1133">Transmembrane helix</keyword>
<dbReference type="PATRIC" id="fig|1301098.3.peg.1709"/>
<dbReference type="STRING" id="1301098.PKB_1716"/>
<reference evidence="2 3" key="1">
    <citation type="submission" date="2013-03" db="EMBL/GenBank/DDBJ databases">
        <authorList>
            <person name="Linke B."/>
        </authorList>
    </citation>
    <scope>NUCLEOTIDE SEQUENCE [LARGE SCALE GENOMIC DNA]</scope>
    <source>
        <strain evidence="2 3">B13</strain>
    </source>
</reference>
<name>A0A024HEP6_PSEKB</name>